<proteinExistence type="predicted"/>
<dbReference type="EMBL" id="JATAAI010000034">
    <property type="protein sequence ID" value="KAK1735390.1"/>
    <property type="molecule type" value="Genomic_DNA"/>
</dbReference>
<feature type="compositionally biased region" description="Polar residues" evidence="1">
    <location>
        <begin position="336"/>
        <end position="345"/>
    </location>
</feature>
<organism evidence="2 3">
    <name type="scientific">Skeletonema marinoi</name>
    <dbReference type="NCBI Taxonomy" id="267567"/>
    <lineage>
        <taxon>Eukaryota</taxon>
        <taxon>Sar</taxon>
        <taxon>Stramenopiles</taxon>
        <taxon>Ochrophyta</taxon>
        <taxon>Bacillariophyta</taxon>
        <taxon>Coscinodiscophyceae</taxon>
        <taxon>Thalassiosirophycidae</taxon>
        <taxon>Thalassiosirales</taxon>
        <taxon>Skeletonemataceae</taxon>
        <taxon>Skeletonema</taxon>
        <taxon>Skeletonema marinoi-dohrnii complex</taxon>
    </lineage>
</organism>
<evidence type="ECO:0000256" key="1">
    <source>
        <dbReference type="SAM" id="MobiDB-lite"/>
    </source>
</evidence>
<feature type="region of interest" description="Disordered" evidence="1">
    <location>
        <begin position="41"/>
        <end position="74"/>
    </location>
</feature>
<feature type="region of interest" description="Disordered" evidence="1">
    <location>
        <begin position="262"/>
        <end position="320"/>
    </location>
</feature>
<evidence type="ECO:0000313" key="3">
    <source>
        <dbReference type="Proteomes" id="UP001224775"/>
    </source>
</evidence>
<feature type="region of interest" description="Disordered" evidence="1">
    <location>
        <begin position="336"/>
        <end position="410"/>
    </location>
</feature>
<dbReference type="SUPFAM" id="SSF51316">
    <property type="entry name" value="Mss4-like"/>
    <property type="match status" value="1"/>
</dbReference>
<feature type="compositionally biased region" description="Low complexity" evidence="1">
    <location>
        <begin position="263"/>
        <end position="315"/>
    </location>
</feature>
<reference evidence="2" key="1">
    <citation type="submission" date="2023-06" db="EMBL/GenBank/DDBJ databases">
        <title>Survivors Of The Sea: Transcriptome response of Skeletonema marinoi to long-term dormancy.</title>
        <authorList>
            <person name="Pinder M.I.M."/>
            <person name="Kourtchenko O."/>
            <person name="Robertson E.K."/>
            <person name="Larsson T."/>
            <person name="Maumus F."/>
            <person name="Osuna-Cruz C.M."/>
            <person name="Vancaester E."/>
            <person name="Stenow R."/>
            <person name="Vandepoele K."/>
            <person name="Ploug H."/>
            <person name="Bruchert V."/>
            <person name="Godhe A."/>
            <person name="Topel M."/>
        </authorList>
    </citation>
    <scope>NUCLEOTIDE SEQUENCE</scope>
    <source>
        <strain evidence="2">R05AC</strain>
    </source>
</reference>
<name>A0AAD9D755_9STRA</name>
<feature type="compositionally biased region" description="Low complexity" evidence="1">
    <location>
        <begin position="200"/>
        <end position="210"/>
    </location>
</feature>
<evidence type="ECO:0000313" key="2">
    <source>
        <dbReference type="EMBL" id="KAK1735390.1"/>
    </source>
</evidence>
<dbReference type="AlphaFoldDB" id="A0AAD9D755"/>
<dbReference type="InterPro" id="IPR011057">
    <property type="entry name" value="Mss4-like_sf"/>
</dbReference>
<evidence type="ECO:0008006" key="4">
    <source>
        <dbReference type="Google" id="ProtNLM"/>
    </source>
</evidence>
<dbReference type="Gene3D" id="2.170.150.70">
    <property type="match status" value="1"/>
</dbReference>
<dbReference type="Proteomes" id="UP001224775">
    <property type="component" value="Unassembled WGS sequence"/>
</dbReference>
<keyword evidence="3" id="KW-1185">Reference proteome</keyword>
<protein>
    <recommendedName>
        <fullName evidence="4">CENP-V/GFA domain-containing protein</fullName>
    </recommendedName>
</protein>
<gene>
    <name evidence="2" type="ORF">QTG54_014004</name>
</gene>
<feature type="region of interest" description="Disordered" evidence="1">
    <location>
        <begin position="194"/>
        <end position="213"/>
    </location>
</feature>
<feature type="compositionally biased region" description="Basic and acidic residues" evidence="1">
    <location>
        <begin position="346"/>
        <end position="361"/>
    </location>
</feature>
<comment type="caution">
    <text evidence="2">The sequence shown here is derived from an EMBL/GenBank/DDBJ whole genome shotgun (WGS) entry which is preliminary data.</text>
</comment>
<feature type="region of interest" description="Disordered" evidence="1">
    <location>
        <begin position="455"/>
        <end position="491"/>
    </location>
</feature>
<sequence length="517" mass="56937">MVNNSISTTQSLDRLVGTAAIIGLSLAVVLQWLSAPSDENDVFEEDGSNQQQEERSRAAAAASPSRRKVDDNKSTSTSWWWPVRILMKRRKKKIRRKRINKDDDINDNIANHPQNLDESYKTNDDASSCDDGYCNHLGSCECGSIRFILKGPKHLQPSQSPGKMQYPHIRTSASSFHLLQGEADMRFQYVHENDEDNDNNHINNNNGADDSSTIATEHNEKQHASSLGAHVFCGNCGVHVMHADRSSEELEVNANCLLEEQEQQQSPVEEQQQEQKQQIQQQTSSMSSLSTIDGDTTTTEPVTSTRSQQQQQQQQLNSVSEHELFLGSAQFWGELDNNQSNITSSDKNKPHELESSQHARTESIASTGEQTHPESYTTMVDTPTYEGDDYSMDGSSSVTQGAMGGGGGASSVASLSVNAGLLPPLPPSRLPPLSSSSDSKSVRTLPPWFGERPGYASHPSRSVGGGWSVASMETNDLDSVGGESTTVSPRMRDQMKFYMNRHMKVKDKKKSERSGSV</sequence>
<feature type="compositionally biased region" description="Polar residues" evidence="1">
    <location>
        <begin position="363"/>
        <end position="381"/>
    </location>
</feature>
<accession>A0AAD9D755</accession>